<dbReference type="PANTHER" id="PTHR42774">
    <property type="entry name" value="PHOSPHOTRANSFERASE SYSTEM TRANSPORT PROTEIN"/>
    <property type="match status" value="1"/>
</dbReference>
<keyword evidence="2 4" id="KW-0418">Kinase</keyword>
<dbReference type="EMBL" id="FOAA01000004">
    <property type="protein sequence ID" value="SEK71972.1"/>
    <property type="molecule type" value="Genomic_DNA"/>
</dbReference>
<dbReference type="Pfam" id="PF00294">
    <property type="entry name" value="PfkB"/>
    <property type="match status" value="1"/>
</dbReference>
<evidence type="ECO:0000313" key="4">
    <source>
        <dbReference type="EMBL" id="SEK71972.1"/>
    </source>
</evidence>
<dbReference type="PROSITE" id="PS00584">
    <property type="entry name" value="PFKB_KINASES_2"/>
    <property type="match status" value="1"/>
</dbReference>
<dbReference type="Gene3D" id="3.40.1190.20">
    <property type="match status" value="1"/>
</dbReference>
<dbReference type="Proteomes" id="UP000199256">
    <property type="component" value="Unassembled WGS sequence"/>
</dbReference>
<protein>
    <submittedName>
        <fullName evidence="4">Ketohexokinase</fullName>
    </submittedName>
</protein>
<evidence type="ECO:0000256" key="1">
    <source>
        <dbReference type="ARBA" id="ARBA00022679"/>
    </source>
</evidence>
<organism evidence="4 5">
    <name type="scientific">Ectothiorhodospira marina</name>
    <dbReference type="NCBI Taxonomy" id="1396821"/>
    <lineage>
        <taxon>Bacteria</taxon>
        <taxon>Pseudomonadati</taxon>
        <taxon>Pseudomonadota</taxon>
        <taxon>Gammaproteobacteria</taxon>
        <taxon>Chromatiales</taxon>
        <taxon>Ectothiorhodospiraceae</taxon>
        <taxon>Ectothiorhodospira</taxon>
    </lineage>
</organism>
<dbReference type="GO" id="GO:0016301">
    <property type="term" value="F:kinase activity"/>
    <property type="evidence" value="ECO:0007669"/>
    <property type="project" value="UniProtKB-KW"/>
</dbReference>
<evidence type="ECO:0000313" key="5">
    <source>
        <dbReference type="Proteomes" id="UP000199256"/>
    </source>
</evidence>
<dbReference type="PANTHER" id="PTHR42774:SF3">
    <property type="entry name" value="KETOHEXOKINASE"/>
    <property type="match status" value="1"/>
</dbReference>
<dbReference type="InterPro" id="IPR002173">
    <property type="entry name" value="Carboh/pur_kinase_PfkB_CS"/>
</dbReference>
<dbReference type="InterPro" id="IPR011611">
    <property type="entry name" value="PfkB_dom"/>
</dbReference>
<dbReference type="STRING" id="1396821.SAMN05444515_104139"/>
<keyword evidence="5" id="KW-1185">Reference proteome</keyword>
<feature type="domain" description="Carbohydrate kinase PfkB" evidence="3">
    <location>
        <begin position="4"/>
        <end position="284"/>
    </location>
</feature>
<dbReference type="SUPFAM" id="SSF53613">
    <property type="entry name" value="Ribokinase-like"/>
    <property type="match status" value="1"/>
</dbReference>
<gene>
    <name evidence="4" type="ORF">SAMN05444515_104139</name>
</gene>
<dbReference type="InterPro" id="IPR029056">
    <property type="entry name" value="Ribokinase-like"/>
</dbReference>
<sequence length="298" mass="32600">MAHILGIGVATLDIINIVDHYPAEDEEIRALQQRACPGGNAANTLHVLKQLGHHCDLATVLADEPDGDRLQSLLAQRGIGVDTCQRRSGRTPTSYITLNTTNGSRTIIHHRDLPELDARHVAGLSLDRYDWVHLQARETHATSRILQTLRSRQPTHRPISLEVEKDRDGIDMLFGQPDVIVFSRPFVLGRGYDEPEAFLRGIHKRVPGAILICTWGDQGSWAWASRDGLYHAPACPPPEVIDTLGAGDTYNAGLIHTFANGGTVPEALANATRLAGHKVGQRGLDGLDIRILQSEGDN</sequence>
<dbReference type="RefSeq" id="WP_090251932.1">
    <property type="nucleotide sequence ID" value="NZ_FOAA01000004.1"/>
</dbReference>
<evidence type="ECO:0000256" key="2">
    <source>
        <dbReference type="ARBA" id="ARBA00022777"/>
    </source>
</evidence>
<dbReference type="AlphaFoldDB" id="A0A1H7JC42"/>
<reference evidence="5" key="1">
    <citation type="submission" date="2016-10" db="EMBL/GenBank/DDBJ databases">
        <authorList>
            <person name="Varghese N."/>
            <person name="Submissions S."/>
        </authorList>
    </citation>
    <scope>NUCLEOTIDE SEQUENCE [LARGE SCALE GENOMIC DNA]</scope>
    <source>
        <strain evidence="5">DSM 241</strain>
    </source>
</reference>
<keyword evidence="1" id="KW-0808">Transferase</keyword>
<proteinExistence type="predicted"/>
<dbReference type="OrthoDB" id="9813569at2"/>
<accession>A0A1H7JC42</accession>
<name>A0A1H7JC42_9GAMM</name>
<dbReference type="InterPro" id="IPR052562">
    <property type="entry name" value="Ketohexokinase-related"/>
</dbReference>
<evidence type="ECO:0000259" key="3">
    <source>
        <dbReference type="Pfam" id="PF00294"/>
    </source>
</evidence>